<evidence type="ECO:0000256" key="2">
    <source>
        <dbReference type="ARBA" id="ARBA00022448"/>
    </source>
</evidence>
<keyword evidence="2 8" id="KW-0813">Transport</keyword>
<dbReference type="AlphaFoldDB" id="A0A4Z0KKD0"/>
<dbReference type="InterPro" id="IPR000515">
    <property type="entry name" value="MetI-like"/>
</dbReference>
<gene>
    <name evidence="10" type="ORF">EB834_13295</name>
</gene>
<comment type="caution">
    <text evidence="10">The sequence shown here is derived from an EMBL/GenBank/DDBJ whole genome shotgun (WGS) entry which is preliminary data.</text>
</comment>
<feature type="domain" description="ABC transmembrane type-1" evidence="9">
    <location>
        <begin position="64"/>
        <end position="271"/>
    </location>
</feature>
<dbReference type="PANTHER" id="PTHR30614:SF0">
    <property type="entry name" value="L-CYSTINE TRANSPORT SYSTEM PERMEASE PROTEIN TCYL"/>
    <property type="match status" value="1"/>
</dbReference>
<dbReference type="EMBL" id="RHFF01000013">
    <property type="protein sequence ID" value="TGD37849.1"/>
    <property type="molecule type" value="Genomic_DNA"/>
</dbReference>
<dbReference type="Proteomes" id="UP000297736">
    <property type="component" value="Unassembled WGS sequence"/>
</dbReference>
<feature type="transmembrane region" description="Helical" evidence="8">
    <location>
        <begin position="63"/>
        <end position="88"/>
    </location>
</feature>
<evidence type="ECO:0000313" key="11">
    <source>
        <dbReference type="Proteomes" id="UP000297736"/>
    </source>
</evidence>
<dbReference type="InterPro" id="IPR043429">
    <property type="entry name" value="ArtM/GltK/GlnP/TcyL/YhdX-like"/>
</dbReference>
<keyword evidence="5" id="KW-0029">Amino-acid transport</keyword>
<dbReference type="PANTHER" id="PTHR30614">
    <property type="entry name" value="MEMBRANE COMPONENT OF AMINO ACID ABC TRANSPORTER"/>
    <property type="match status" value="1"/>
</dbReference>
<proteinExistence type="inferred from homology"/>
<name>A0A4Z0KKD0_BREAU</name>
<dbReference type="Gene3D" id="1.10.3720.10">
    <property type="entry name" value="MetI-like"/>
    <property type="match status" value="1"/>
</dbReference>
<feature type="transmembrane region" description="Helical" evidence="8">
    <location>
        <begin position="250"/>
        <end position="270"/>
    </location>
</feature>
<evidence type="ECO:0000256" key="6">
    <source>
        <dbReference type="ARBA" id="ARBA00022989"/>
    </source>
</evidence>
<protein>
    <submittedName>
        <fullName evidence="10">Amino acid ABC transporter permease</fullName>
    </submittedName>
</protein>
<keyword evidence="4 8" id="KW-0812">Transmembrane</keyword>
<feature type="transmembrane region" description="Helical" evidence="8">
    <location>
        <begin position="23"/>
        <end position="43"/>
    </location>
</feature>
<dbReference type="GO" id="GO:0022857">
    <property type="term" value="F:transmembrane transporter activity"/>
    <property type="evidence" value="ECO:0007669"/>
    <property type="project" value="InterPro"/>
</dbReference>
<feature type="transmembrane region" description="Helical" evidence="8">
    <location>
        <begin position="95"/>
        <end position="111"/>
    </location>
</feature>
<dbReference type="GO" id="GO:0043190">
    <property type="term" value="C:ATP-binding cassette (ABC) transporter complex"/>
    <property type="evidence" value="ECO:0007669"/>
    <property type="project" value="InterPro"/>
</dbReference>
<keyword evidence="3" id="KW-1003">Cell membrane</keyword>
<organism evidence="10 11">
    <name type="scientific">Brevibacterium aurantiacum</name>
    <dbReference type="NCBI Taxonomy" id="273384"/>
    <lineage>
        <taxon>Bacteria</taxon>
        <taxon>Bacillati</taxon>
        <taxon>Actinomycetota</taxon>
        <taxon>Actinomycetes</taxon>
        <taxon>Micrococcales</taxon>
        <taxon>Brevibacteriaceae</taxon>
        <taxon>Brevibacterium</taxon>
    </lineage>
</organism>
<evidence type="ECO:0000256" key="7">
    <source>
        <dbReference type="ARBA" id="ARBA00023136"/>
    </source>
</evidence>
<keyword evidence="6 8" id="KW-1133">Transmembrane helix</keyword>
<dbReference type="InterPro" id="IPR035906">
    <property type="entry name" value="MetI-like_sf"/>
</dbReference>
<evidence type="ECO:0000256" key="1">
    <source>
        <dbReference type="ARBA" id="ARBA00004651"/>
    </source>
</evidence>
<evidence type="ECO:0000256" key="4">
    <source>
        <dbReference type="ARBA" id="ARBA00022692"/>
    </source>
</evidence>
<evidence type="ECO:0000256" key="8">
    <source>
        <dbReference type="RuleBase" id="RU363032"/>
    </source>
</evidence>
<evidence type="ECO:0000256" key="5">
    <source>
        <dbReference type="ARBA" id="ARBA00022970"/>
    </source>
</evidence>
<evidence type="ECO:0000256" key="3">
    <source>
        <dbReference type="ARBA" id="ARBA00022475"/>
    </source>
</evidence>
<dbReference type="InterPro" id="IPR010065">
    <property type="entry name" value="AA_ABC_transptr_permease_3TM"/>
</dbReference>
<dbReference type="GO" id="GO:0006865">
    <property type="term" value="P:amino acid transport"/>
    <property type="evidence" value="ECO:0007669"/>
    <property type="project" value="UniProtKB-KW"/>
</dbReference>
<dbReference type="CDD" id="cd06261">
    <property type="entry name" value="TM_PBP2"/>
    <property type="match status" value="1"/>
</dbReference>
<comment type="subcellular location">
    <subcellularLocation>
        <location evidence="1 8">Cell membrane</location>
        <topology evidence="1 8">Multi-pass membrane protein</topology>
    </subcellularLocation>
</comment>
<evidence type="ECO:0000259" key="9">
    <source>
        <dbReference type="PROSITE" id="PS50928"/>
    </source>
</evidence>
<dbReference type="Pfam" id="PF00528">
    <property type="entry name" value="BPD_transp_1"/>
    <property type="match status" value="1"/>
</dbReference>
<dbReference type="SUPFAM" id="SSF161098">
    <property type="entry name" value="MetI-like"/>
    <property type="match status" value="1"/>
</dbReference>
<dbReference type="NCBIfam" id="TIGR01726">
    <property type="entry name" value="HEQRo_perm_3TM"/>
    <property type="match status" value="1"/>
</dbReference>
<reference evidence="10 11" key="1">
    <citation type="submission" date="2018-10" db="EMBL/GenBank/DDBJ databases">
        <title>Brevibacterium genomes from Austrain hard cheese rinds.</title>
        <authorList>
            <person name="Anast J.M."/>
            <person name="Dzieciol M."/>
            <person name="Schultz D.L."/>
            <person name="Mann E."/>
            <person name="Wagner M."/>
            <person name="Schmitz-Esser S."/>
        </authorList>
    </citation>
    <scope>NUCLEOTIDE SEQUENCE [LARGE SCALE GENOMIC DNA]</scope>
    <source>
        <strain evidence="10 11">L261</strain>
    </source>
</reference>
<evidence type="ECO:0000313" key="10">
    <source>
        <dbReference type="EMBL" id="TGD37849.1"/>
    </source>
</evidence>
<sequence>MNTPGLLGIDVNDAKRRTQWGQWAARLVVIFIGIVIANFLVTNPNFEWDVVWDWFRAPSVARGLWTTVWLAAVSMVIGVVLGVLLAVAKMSTNKLLSGAAGIYIWLFRGTPVLVQLILWFNLAALLPVLSFGVPFGGPKLIEMSTNSLITPLSAAILGLALNEAAYMAEIVRGGLLSVDPGQREAANAFGMTYGQTLSRVVLPQAMRAIIPPTGNQLISMVKATSQVSVIAMSDILYTVQSVYNRTFETIPLLIVAVIWYLIITSILNVIQEFIEDYYARGQRVESGLPGTVRKIVRWARKNRQAKTSKPVSNTKGANTDV</sequence>
<feature type="transmembrane region" description="Helical" evidence="8">
    <location>
        <begin position="148"/>
        <end position="168"/>
    </location>
</feature>
<dbReference type="FunFam" id="1.10.3720.10:FF:000006">
    <property type="entry name" value="Glutamate/aspartate ABC transporter, permease protein GltK"/>
    <property type="match status" value="1"/>
</dbReference>
<dbReference type="RefSeq" id="WP_135447877.1">
    <property type="nucleotide sequence ID" value="NZ_RHFF01000013.1"/>
</dbReference>
<comment type="similarity">
    <text evidence="8">Belongs to the binding-protein-dependent transport system permease family.</text>
</comment>
<keyword evidence="7 8" id="KW-0472">Membrane</keyword>
<dbReference type="PROSITE" id="PS50928">
    <property type="entry name" value="ABC_TM1"/>
    <property type="match status" value="1"/>
</dbReference>
<accession>A0A4Z0KKD0</accession>